<evidence type="ECO:0000256" key="1">
    <source>
        <dbReference type="SAM" id="SignalP"/>
    </source>
</evidence>
<dbReference type="Proteomes" id="UP000694844">
    <property type="component" value="Chromosome 3"/>
</dbReference>
<name>A0A8B8DKZ4_CRAVI</name>
<gene>
    <name evidence="3" type="primary">LOC111127392</name>
</gene>
<proteinExistence type="predicted"/>
<reference evidence="3" key="1">
    <citation type="submission" date="2025-08" db="UniProtKB">
        <authorList>
            <consortium name="RefSeq"/>
        </authorList>
    </citation>
    <scope>IDENTIFICATION</scope>
    <source>
        <tissue evidence="3">Whole sample</tissue>
    </source>
</reference>
<evidence type="ECO:0000313" key="2">
    <source>
        <dbReference type="Proteomes" id="UP000694844"/>
    </source>
</evidence>
<protein>
    <submittedName>
        <fullName evidence="3">Glycine-rich protein 2-like</fullName>
    </submittedName>
</protein>
<evidence type="ECO:0000313" key="3">
    <source>
        <dbReference type="RefSeq" id="XP_022328259.1"/>
    </source>
</evidence>
<dbReference type="AlphaFoldDB" id="A0A8B8DKZ4"/>
<keyword evidence="2" id="KW-1185">Reference proteome</keyword>
<organism evidence="2 3">
    <name type="scientific">Crassostrea virginica</name>
    <name type="common">Eastern oyster</name>
    <dbReference type="NCBI Taxonomy" id="6565"/>
    <lineage>
        <taxon>Eukaryota</taxon>
        <taxon>Metazoa</taxon>
        <taxon>Spiralia</taxon>
        <taxon>Lophotrochozoa</taxon>
        <taxon>Mollusca</taxon>
        <taxon>Bivalvia</taxon>
        <taxon>Autobranchia</taxon>
        <taxon>Pteriomorphia</taxon>
        <taxon>Ostreida</taxon>
        <taxon>Ostreoidea</taxon>
        <taxon>Ostreidae</taxon>
        <taxon>Crassostrea</taxon>
    </lineage>
</organism>
<sequence length="134" mass="13965">MWRELVFILNIASVASLLGSDFFSLSPFERRAFEGVPGISGEQLYKMADGSVSDAIKLRARLSLSGSAAPVPIALAGGGATAPGNPVGGPPAQSPSYYPLYQPPSYGGPQLAYIYPGYQHSGLHPSLATLALID</sequence>
<dbReference type="KEGG" id="cvn:111127392"/>
<feature type="signal peptide" evidence="1">
    <location>
        <begin position="1"/>
        <end position="19"/>
    </location>
</feature>
<dbReference type="GeneID" id="111127392"/>
<dbReference type="OrthoDB" id="10446454at2759"/>
<dbReference type="RefSeq" id="XP_022328259.1">
    <property type="nucleotide sequence ID" value="XM_022472551.1"/>
</dbReference>
<feature type="chain" id="PRO_5034176371" evidence="1">
    <location>
        <begin position="20"/>
        <end position="134"/>
    </location>
</feature>
<keyword evidence="1" id="KW-0732">Signal</keyword>
<accession>A0A8B8DKZ4</accession>